<dbReference type="AlphaFoldDB" id="A0A9P0QKK9"/>
<evidence type="ECO:0000259" key="3">
    <source>
        <dbReference type="PROSITE" id="PS50222"/>
    </source>
</evidence>
<dbReference type="GO" id="GO:0005509">
    <property type="term" value="F:calcium ion binding"/>
    <property type="evidence" value="ECO:0007669"/>
    <property type="project" value="InterPro"/>
</dbReference>
<dbReference type="PANTHER" id="PTHR19237:SF20">
    <property type="entry name" value="NUCLEOBINDIN 1"/>
    <property type="match status" value="1"/>
</dbReference>
<dbReference type="InterPro" id="IPR011992">
    <property type="entry name" value="EF-hand-dom_pair"/>
</dbReference>
<keyword evidence="5" id="KW-1185">Reference proteome</keyword>
<dbReference type="SUPFAM" id="SSF47473">
    <property type="entry name" value="EF-hand"/>
    <property type="match status" value="1"/>
</dbReference>
<protein>
    <submittedName>
        <fullName evidence="4">Protein Ssp120p</fullName>
    </submittedName>
</protein>
<evidence type="ECO:0000256" key="1">
    <source>
        <dbReference type="ARBA" id="ARBA00022729"/>
    </source>
</evidence>
<organism evidence="4 5">
    <name type="scientific">[Candida] railenensis</name>
    <dbReference type="NCBI Taxonomy" id="45579"/>
    <lineage>
        <taxon>Eukaryota</taxon>
        <taxon>Fungi</taxon>
        <taxon>Dikarya</taxon>
        <taxon>Ascomycota</taxon>
        <taxon>Saccharomycotina</taxon>
        <taxon>Pichiomycetes</taxon>
        <taxon>Debaryomycetaceae</taxon>
        <taxon>Kurtzmaniella</taxon>
    </lineage>
</organism>
<name>A0A9P0QKK9_9ASCO</name>
<gene>
    <name evidence="4" type="ORF">CLIB1423_01S07976</name>
</gene>
<comment type="caution">
    <text evidence="4">The sequence shown here is derived from an EMBL/GenBank/DDBJ whole genome shotgun (WGS) entry which is preliminary data.</text>
</comment>
<keyword evidence="1 2" id="KW-0732">Signal</keyword>
<evidence type="ECO:0000256" key="2">
    <source>
        <dbReference type="SAM" id="SignalP"/>
    </source>
</evidence>
<dbReference type="Proteomes" id="UP000837801">
    <property type="component" value="Unassembled WGS sequence"/>
</dbReference>
<sequence length="231" mass="26602">MFVSSFLSALLLVIPGALSHGDHGGNGGEHNTVKSKPEGLTWEQWHMIEEHGLSSYDTHTLFRLHDISNNGVWSKRDILYLYGLHRESVIGDGSGMGVHEQDEKQEIISQDSKDNVISTILGLIDTNNDEMISFQELHDFFDRGGKLPDFGYGQGHHLDFESEYEEHHWNKYHANQDPDVLVKHVEDIEHEMLHHEHEIEQTHRDDPEFQALAQDFKSQVRIDNVPDKYRS</sequence>
<dbReference type="InterPro" id="IPR040250">
    <property type="entry name" value="Nucleobindin"/>
</dbReference>
<dbReference type="EMBL" id="CAKXYY010000001">
    <property type="protein sequence ID" value="CAH2350344.1"/>
    <property type="molecule type" value="Genomic_DNA"/>
</dbReference>
<dbReference type="GO" id="GO:0005793">
    <property type="term" value="C:endoplasmic reticulum-Golgi intermediate compartment"/>
    <property type="evidence" value="ECO:0007669"/>
    <property type="project" value="TreeGrafter"/>
</dbReference>
<evidence type="ECO:0000313" key="5">
    <source>
        <dbReference type="Proteomes" id="UP000837801"/>
    </source>
</evidence>
<dbReference type="InterPro" id="IPR002048">
    <property type="entry name" value="EF_hand_dom"/>
</dbReference>
<feature type="chain" id="PRO_5040221770" evidence="2">
    <location>
        <begin position="20"/>
        <end position="231"/>
    </location>
</feature>
<feature type="domain" description="EF-hand" evidence="3">
    <location>
        <begin position="112"/>
        <end position="147"/>
    </location>
</feature>
<dbReference type="PANTHER" id="PTHR19237">
    <property type="entry name" value="NUCLEOBINDIN"/>
    <property type="match status" value="1"/>
</dbReference>
<reference evidence="4" key="1">
    <citation type="submission" date="2022-03" db="EMBL/GenBank/DDBJ databases">
        <authorList>
            <person name="Legras J.-L."/>
            <person name="Devillers H."/>
            <person name="Grondin C."/>
        </authorList>
    </citation>
    <scope>NUCLEOTIDE SEQUENCE</scope>
    <source>
        <strain evidence="4">CLIB 1423</strain>
    </source>
</reference>
<feature type="signal peptide" evidence="2">
    <location>
        <begin position="1"/>
        <end position="19"/>
    </location>
</feature>
<dbReference type="Gene3D" id="1.10.238.10">
    <property type="entry name" value="EF-hand"/>
    <property type="match status" value="1"/>
</dbReference>
<dbReference type="PROSITE" id="PS50222">
    <property type="entry name" value="EF_HAND_2"/>
    <property type="match status" value="1"/>
</dbReference>
<dbReference type="OrthoDB" id="289247at2759"/>
<accession>A0A9P0QKK9</accession>
<proteinExistence type="predicted"/>
<evidence type="ECO:0000313" key="4">
    <source>
        <dbReference type="EMBL" id="CAH2350344.1"/>
    </source>
</evidence>